<evidence type="ECO:0000313" key="3">
    <source>
        <dbReference type="Proteomes" id="UP000499080"/>
    </source>
</evidence>
<dbReference type="Proteomes" id="UP000499080">
    <property type="component" value="Unassembled WGS sequence"/>
</dbReference>
<dbReference type="EMBL" id="BGPR01072539">
    <property type="protein sequence ID" value="GBO45441.1"/>
    <property type="molecule type" value="Genomic_DNA"/>
</dbReference>
<dbReference type="AlphaFoldDB" id="A0A4Y2X785"/>
<sequence length="58" mass="6149">WPDGLGLVSDSDWSLASLIGMADGLLRSLCEGGEKIKLLARLGPRDKASKLGNFSFGE</sequence>
<name>A0A4Y2X785_ARAVE</name>
<evidence type="ECO:0000313" key="2">
    <source>
        <dbReference type="EMBL" id="GBO45443.1"/>
    </source>
</evidence>
<dbReference type="EMBL" id="BGPR01072542">
    <property type="protein sequence ID" value="GBO45443.1"/>
    <property type="molecule type" value="Genomic_DNA"/>
</dbReference>
<feature type="non-terminal residue" evidence="1">
    <location>
        <position position="1"/>
    </location>
</feature>
<reference evidence="1 3" key="1">
    <citation type="journal article" date="2019" name="Sci. Rep.">
        <title>Orb-weaving spider Araneus ventricosus genome elucidates the spidroin gene catalogue.</title>
        <authorList>
            <person name="Kono N."/>
            <person name="Nakamura H."/>
            <person name="Ohtoshi R."/>
            <person name="Moran D.A.P."/>
            <person name="Shinohara A."/>
            <person name="Yoshida Y."/>
            <person name="Fujiwara M."/>
            <person name="Mori M."/>
            <person name="Tomita M."/>
            <person name="Arakawa K."/>
        </authorList>
    </citation>
    <scope>NUCLEOTIDE SEQUENCE [LARGE SCALE GENOMIC DNA]</scope>
</reference>
<gene>
    <name evidence="1" type="ORF">AVEN_18976_1</name>
    <name evidence="2" type="ORF">AVEN_79683_1</name>
</gene>
<accession>A0A4Y2X785</accession>
<comment type="caution">
    <text evidence="1">The sequence shown here is derived from an EMBL/GenBank/DDBJ whole genome shotgun (WGS) entry which is preliminary data.</text>
</comment>
<evidence type="ECO:0000313" key="1">
    <source>
        <dbReference type="EMBL" id="GBO45441.1"/>
    </source>
</evidence>
<proteinExistence type="predicted"/>
<protein>
    <submittedName>
        <fullName evidence="1">Uncharacterized protein</fullName>
    </submittedName>
</protein>
<organism evidence="1 3">
    <name type="scientific">Araneus ventricosus</name>
    <name type="common">Orbweaver spider</name>
    <name type="synonym">Epeira ventricosa</name>
    <dbReference type="NCBI Taxonomy" id="182803"/>
    <lineage>
        <taxon>Eukaryota</taxon>
        <taxon>Metazoa</taxon>
        <taxon>Ecdysozoa</taxon>
        <taxon>Arthropoda</taxon>
        <taxon>Chelicerata</taxon>
        <taxon>Arachnida</taxon>
        <taxon>Araneae</taxon>
        <taxon>Araneomorphae</taxon>
        <taxon>Entelegynae</taxon>
        <taxon>Araneoidea</taxon>
        <taxon>Araneidae</taxon>
        <taxon>Araneus</taxon>
    </lineage>
</organism>
<keyword evidence="3" id="KW-1185">Reference proteome</keyword>